<dbReference type="Proteomes" id="UP000095282">
    <property type="component" value="Unplaced"/>
</dbReference>
<accession>A0A1I7U5T1</accession>
<organism evidence="1 2">
    <name type="scientific">Caenorhabditis tropicalis</name>
    <dbReference type="NCBI Taxonomy" id="1561998"/>
    <lineage>
        <taxon>Eukaryota</taxon>
        <taxon>Metazoa</taxon>
        <taxon>Ecdysozoa</taxon>
        <taxon>Nematoda</taxon>
        <taxon>Chromadorea</taxon>
        <taxon>Rhabditida</taxon>
        <taxon>Rhabditina</taxon>
        <taxon>Rhabditomorpha</taxon>
        <taxon>Rhabditoidea</taxon>
        <taxon>Rhabditidae</taxon>
        <taxon>Peloderinae</taxon>
        <taxon>Caenorhabditis</taxon>
    </lineage>
</organism>
<dbReference type="WBParaSite" id="Csp11.Scaffold629.g15145.t1">
    <property type="protein sequence ID" value="Csp11.Scaffold629.g15145.t1"/>
    <property type="gene ID" value="Csp11.Scaffold629.g15145"/>
</dbReference>
<evidence type="ECO:0000313" key="2">
    <source>
        <dbReference type="WBParaSite" id="Csp11.Scaffold629.g15145.t1"/>
    </source>
</evidence>
<protein>
    <submittedName>
        <fullName evidence="2">F-box domain-containing protein</fullName>
    </submittedName>
</protein>
<keyword evidence="1" id="KW-1185">Reference proteome</keyword>
<dbReference type="AlphaFoldDB" id="A0A1I7U5T1"/>
<sequence>MKRCIELMSLPFVVQRQIIKQMAHGEAFLLSLVSGKSMTMVQRVGWRDTKHINYRLMGSLLAVFVGRRHNPIGEVWGGPLSEKLVKYIKFKFPGSDINCT</sequence>
<name>A0A1I7U5T1_9PELO</name>
<proteinExistence type="predicted"/>
<reference evidence="2" key="1">
    <citation type="submission" date="2016-11" db="UniProtKB">
        <authorList>
            <consortium name="WormBaseParasite"/>
        </authorList>
    </citation>
    <scope>IDENTIFICATION</scope>
</reference>
<evidence type="ECO:0000313" key="1">
    <source>
        <dbReference type="Proteomes" id="UP000095282"/>
    </source>
</evidence>